<dbReference type="PROSITE" id="PS51202">
    <property type="entry name" value="RCK_C"/>
    <property type="match status" value="1"/>
</dbReference>
<evidence type="ECO:0000313" key="3">
    <source>
        <dbReference type="EMBL" id="PLC57576.1"/>
    </source>
</evidence>
<dbReference type="PANTHER" id="PTHR43833">
    <property type="entry name" value="POTASSIUM CHANNEL PROTEIN 2-RELATED-RELATED"/>
    <property type="match status" value="1"/>
</dbReference>
<accession>A0A2N4URC9</accession>
<dbReference type="Pfam" id="PF02254">
    <property type="entry name" value="TrkA_N"/>
    <property type="match status" value="1"/>
</dbReference>
<comment type="caution">
    <text evidence="3">The sequence shown here is derived from an EMBL/GenBank/DDBJ whole genome shotgun (WGS) entry which is preliminary data.</text>
</comment>
<evidence type="ECO:0000313" key="4">
    <source>
        <dbReference type="Proteomes" id="UP000234420"/>
    </source>
</evidence>
<dbReference type="InterPro" id="IPR036291">
    <property type="entry name" value="NAD(P)-bd_dom_sf"/>
</dbReference>
<dbReference type="InterPro" id="IPR036721">
    <property type="entry name" value="RCK_C_sf"/>
</dbReference>
<dbReference type="Proteomes" id="UP000234420">
    <property type="component" value="Unassembled WGS sequence"/>
</dbReference>
<dbReference type="PANTHER" id="PTHR43833:SF7">
    <property type="entry name" value="KTR SYSTEM POTASSIUM UPTAKE PROTEIN C"/>
    <property type="match status" value="1"/>
</dbReference>
<dbReference type="GO" id="GO:0006813">
    <property type="term" value="P:potassium ion transport"/>
    <property type="evidence" value="ECO:0007669"/>
    <property type="project" value="InterPro"/>
</dbReference>
<organism evidence="3 4">
    <name type="scientific">Photobacterium carnosum</name>
    <dbReference type="NCBI Taxonomy" id="2023717"/>
    <lineage>
        <taxon>Bacteria</taxon>
        <taxon>Pseudomonadati</taxon>
        <taxon>Pseudomonadota</taxon>
        <taxon>Gammaproteobacteria</taxon>
        <taxon>Vibrionales</taxon>
        <taxon>Vibrionaceae</taxon>
        <taxon>Photobacterium</taxon>
    </lineage>
</organism>
<dbReference type="InterPro" id="IPR006037">
    <property type="entry name" value="RCK_C"/>
</dbReference>
<dbReference type="EMBL" id="NPIB01000014">
    <property type="protein sequence ID" value="PLC57576.1"/>
    <property type="molecule type" value="Genomic_DNA"/>
</dbReference>
<dbReference type="Gene3D" id="3.30.70.1450">
    <property type="entry name" value="Regulator of K+ conductance, C-terminal domain"/>
    <property type="match status" value="1"/>
</dbReference>
<proteinExistence type="predicted"/>
<dbReference type="SUPFAM" id="SSF51735">
    <property type="entry name" value="NAD(P)-binding Rossmann-fold domains"/>
    <property type="match status" value="1"/>
</dbReference>
<dbReference type="Gene3D" id="3.40.50.720">
    <property type="entry name" value="NAD(P)-binding Rossmann-like Domain"/>
    <property type="match status" value="1"/>
</dbReference>
<reference evidence="3 4" key="1">
    <citation type="journal article" date="2018" name="Syst. Appl. Microbiol.">
        <title>Photobacterium carnosum sp. nov., isolated from spoiled modified atmosphere packaged poultry meat.</title>
        <authorList>
            <person name="Hilgarth M."/>
            <person name="Fuertes S."/>
            <person name="Ehrmann M."/>
            <person name="Vogel R.F."/>
        </authorList>
    </citation>
    <scope>NUCLEOTIDE SEQUENCE [LARGE SCALE GENOMIC DNA]</scope>
    <source>
        <strain evidence="3 4">TMW 2.2021</strain>
    </source>
</reference>
<dbReference type="SUPFAM" id="SSF116726">
    <property type="entry name" value="TrkA C-terminal domain-like"/>
    <property type="match status" value="1"/>
</dbReference>
<sequence>MFLQSTTKQIKHYTKVMWGKKMNPEDKQFAVIGLGRFGMSLCAELSERGAQVLAIDINETCVRQAADIATQAVVADCSNEATIAELKLDDYDLVMVAIGDDINANILTTLLLKDAGVKTVWVKAKDNPHCKILSKIGADKIIRPELDMGIRIARNMLDKRVFEFSELGSGISLAEVVVTARNMGKPIAKHPCANSDQTQVLALKRGPEVRKAPDMDMEMQVGDILIITGPEDVLSETLRKL</sequence>
<keyword evidence="4" id="KW-1185">Reference proteome</keyword>
<feature type="domain" description="RCK N-terminal" evidence="1">
    <location>
        <begin position="26"/>
        <end position="142"/>
    </location>
</feature>
<feature type="domain" description="RCK C-terminal" evidence="2">
    <location>
        <begin position="159"/>
        <end position="241"/>
    </location>
</feature>
<name>A0A2N4URC9_9GAMM</name>
<dbReference type="AlphaFoldDB" id="A0A2N4URC9"/>
<evidence type="ECO:0000259" key="1">
    <source>
        <dbReference type="PROSITE" id="PS51201"/>
    </source>
</evidence>
<dbReference type="InterPro" id="IPR050721">
    <property type="entry name" value="Trk_Ktr_HKT_K-transport"/>
</dbReference>
<dbReference type="InterPro" id="IPR003148">
    <property type="entry name" value="RCK_N"/>
</dbReference>
<gene>
    <name evidence="3" type="ORF">CIK00_12120</name>
</gene>
<dbReference type="PROSITE" id="PS51201">
    <property type="entry name" value="RCK_N"/>
    <property type="match status" value="1"/>
</dbReference>
<dbReference type="GO" id="GO:0008324">
    <property type="term" value="F:monoatomic cation transmembrane transporter activity"/>
    <property type="evidence" value="ECO:0007669"/>
    <property type="project" value="InterPro"/>
</dbReference>
<evidence type="ECO:0000259" key="2">
    <source>
        <dbReference type="PROSITE" id="PS51202"/>
    </source>
</evidence>
<protein>
    <submittedName>
        <fullName evidence="3">Potassium transporter KtrA</fullName>
    </submittedName>
</protein>
<dbReference type="OrthoDB" id="9776294at2"/>